<comment type="caution">
    <text evidence="2">The sequence shown here is derived from an EMBL/GenBank/DDBJ whole genome shotgun (WGS) entry which is preliminary data.</text>
</comment>
<keyword evidence="1" id="KW-0732">Signal</keyword>
<evidence type="ECO:0000313" key="3">
    <source>
        <dbReference type="Proteomes" id="UP000252733"/>
    </source>
</evidence>
<dbReference type="AlphaFoldDB" id="A0A368UKH8"/>
<protein>
    <submittedName>
        <fullName evidence="2">Uncharacterized protein DUF4876</fullName>
    </submittedName>
</protein>
<dbReference type="PROSITE" id="PS51257">
    <property type="entry name" value="PROKAR_LIPOPROTEIN"/>
    <property type="match status" value="1"/>
</dbReference>
<evidence type="ECO:0000256" key="1">
    <source>
        <dbReference type="SAM" id="SignalP"/>
    </source>
</evidence>
<gene>
    <name evidence="2" type="ORF">DFO77_13011</name>
</gene>
<organism evidence="2 3">
    <name type="scientific">Marinilabilia salmonicolor</name>
    <dbReference type="NCBI Taxonomy" id="989"/>
    <lineage>
        <taxon>Bacteria</taxon>
        <taxon>Pseudomonadati</taxon>
        <taxon>Bacteroidota</taxon>
        <taxon>Bacteroidia</taxon>
        <taxon>Marinilabiliales</taxon>
        <taxon>Marinilabiliaceae</taxon>
        <taxon>Marinilabilia</taxon>
    </lineage>
</organism>
<dbReference type="InterPro" id="IPR032627">
    <property type="entry name" value="DUF4876"/>
</dbReference>
<dbReference type="RefSeq" id="WP_114437926.1">
    <property type="nucleotide sequence ID" value="NZ_QPIZ01000030.1"/>
</dbReference>
<dbReference type="Pfam" id="PF16215">
    <property type="entry name" value="DUF4876"/>
    <property type="match status" value="1"/>
</dbReference>
<sequence length="399" mass="43784">MKYINLLFAMSVLLLAASCEDDETVPMSELTVTVTLPQEMGNDVNPEGLAVTLSNTTNGNETTGAIDDTGIYTATVEEGVYNILVSGEKNYISEIGDDQFEQTVTLTGLTENISVSGTAFETEIGLFIAPASEGWVFKELYVTGSQTPEGRSYYKDKYFEIYNNSDEVLYADGISIGESDHNSSSELNIWADMIDEYFVTQLIYTISGDGSTYPVQPGESIVMADVAIDHTADNASSIDLSGANFEWYDDHILDVDVPEVPNLVKNFSYSKSIWTPHNKGFKSYVIFRPEGSMDDFLESNLIEKQNANGSTSIRHRIPNSSILDAVEMGTPSDFLSKGLSPALDLSYINCGDGNDARYGKVVRRKVQSVQDGRIIYMDTNNSAVDFLSTVDPKPGIIEE</sequence>
<keyword evidence="3" id="KW-1185">Reference proteome</keyword>
<dbReference type="Proteomes" id="UP000252733">
    <property type="component" value="Unassembled WGS sequence"/>
</dbReference>
<reference evidence="2 3" key="1">
    <citation type="submission" date="2018-07" db="EMBL/GenBank/DDBJ databases">
        <title>Freshwater and sediment microbial communities from various areas in North America, analyzing microbe dynamics in response to fracking.</title>
        <authorList>
            <person name="Lamendella R."/>
        </authorList>
    </citation>
    <scope>NUCLEOTIDE SEQUENCE [LARGE SCALE GENOMIC DNA]</scope>
    <source>
        <strain evidence="2 3">160A</strain>
    </source>
</reference>
<name>A0A368UKH8_9BACT</name>
<dbReference type="EMBL" id="QPIZ01000030">
    <property type="protein sequence ID" value="RCW29193.1"/>
    <property type="molecule type" value="Genomic_DNA"/>
</dbReference>
<evidence type="ECO:0000313" key="2">
    <source>
        <dbReference type="EMBL" id="RCW29193.1"/>
    </source>
</evidence>
<proteinExistence type="predicted"/>
<feature type="chain" id="PRO_5016752565" evidence="1">
    <location>
        <begin position="22"/>
        <end position="399"/>
    </location>
</feature>
<accession>A0A368UKH8</accession>
<feature type="signal peptide" evidence="1">
    <location>
        <begin position="1"/>
        <end position="21"/>
    </location>
</feature>